<sequence length="342" mass="39532">MESNADCLVNTVNCEGFMGKGIAYQFKLQYPNNNNDYVEACKNGTFGIGKLHVFSEKGKIIINFPTKDKWRAKSKIEFIEKGLIALVKIIPELKISSIAIPPLGCGNGGLSWFEVKQLLMKYLQPLANTLDIEIYEPSKGSFKSKVAEPPKISASHLILMEYKPRLKKFSRLRIQKTGFFMNIFSNTEYFKFEKHKFGPHAHSIDVLIKEIKQFQEFYKVSTEEARKLANTMLISERIDRKLISFSDSITMATEFVNDIGSDWELELISSVCVIVKEKKDINQYEIISEFKNWSVEKAEKFTEQDIISAINRLTEKRIIQINLMGNYYLTEYKRTFKLSCNW</sequence>
<dbReference type="CDD" id="cd02901">
    <property type="entry name" value="Macro_Poa1p-like"/>
    <property type="match status" value="1"/>
</dbReference>
<dbReference type="PANTHER" id="PTHR12521:SF0">
    <property type="entry name" value="ADP-RIBOSE GLYCOHYDROLASE OARD1"/>
    <property type="match status" value="1"/>
</dbReference>
<organism evidence="3 4">
    <name type="scientific">Formimonas warabiya</name>
    <dbReference type="NCBI Taxonomy" id="1761012"/>
    <lineage>
        <taxon>Bacteria</taxon>
        <taxon>Bacillati</taxon>
        <taxon>Bacillota</taxon>
        <taxon>Clostridia</taxon>
        <taxon>Eubacteriales</taxon>
        <taxon>Peptococcaceae</taxon>
        <taxon>Candidatus Formimonas</taxon>
    </lineage>
</organism>
<accession>A0A3G1L0X2</accession>
<dbReference type="EMBL" id="CP017634">
    <property type="protein sequence ID" value="ATW28423.1"/>
    <property type="molecule type" value="Genomic_DNA"/>
</dbReference>
<keyword evidence="4" id="KW-1185">Reference proteome</keyword>
<dbReference type="SMART" id="SM00506">
    <property type="entry name" value="A1pp"/>
    <property type="match status" value="1"/>
</dbReference>
<evidence type="ECO:0000259" key="2">
    <source>
        <dbReference type="PROSITE" id="PS51154"/>
    </source>
</evidence>
<dbReference type="KEGG" id="fwa:DCMF_07055"/>
<comment type="catalytic activity">
    <reaction evidence="1">
        <text>an N-(ADP-alpha-D-ribosyl)-thymidine in DNA + H2O = a thymidine in DNA + ADP-D-ribose</text>
        <dbReference type="Rhea" id="RHEA:71655"/>
        <dbReference type="Rhea" id="RHEA-COMP:13556"/>
        <dbReference type="Rhea" id="RHEA-COMP:18051"/>
        <dbReference type="ChEBI" id="CHEBI:15377"/>
        <dbReference type="ChEBI" id="CHEBI:57967"/>
        <dbReference type="ChEBI" id="CHEBI:137386"/>
        <dbReference type="ChEBI" id="CHEBI:191199"/>
    </reaction>
    <physiologicalReaction direction="left-to-right" evidence="1">
        <dbReference type="Rhea" id="RHEA:71656"/>
    </physiologicalReaction>
</comment>
<evidence type="ECO:0000313" key="3">
    <source>
        <dbReference type="EMBL" id="ATW28423.1"/>
    </source>
</evidence>
<dbReference type="InterPro" id="IPR043472">
    <property type="entry name" value="Macro_dom-like"/>
</dbReference>
<dbReference type="PROSITE" id="PS51154">
    <property type="entry name" value="MACRO"/>
    <property type="match status" value="1"/>
</dbReference>
<proteinExistence type="predicted"/>
<dbReference type="Gene3D" id="3.40.220.10">
    <property type="entry name" value="Leucine Aminopeptidase, subunit E, domain 1"/>
    <property type="match status" value="1"/>
</dbReference>
<dbReference type="Proteomes" id="UP000323521">
    <property type="component" value="Chromosome"/>
</dbReference>
<protein>
    <recommendedName>
        <fullName evidence="2">Macro domain-containing protein</fullName>
    </recommendedName>
</protein>
<dbReference type="InterPro" id="IPR002589">
    <property type="entry name" value="Macro_dom"/>
</dbReference>
<evidence type="ECO:0000256" key="1">
    <source>
        <dbReference type="ARBA" id="ARBA00035885"/>
    </source>
</evidence>
<reference evidence="3 4" key="1">
    <citation type="submission" date="2016-10" db="EMBL/GenBank/DDBJ databases">
        <title>Complete Genome Sequence of Peptococcaceae strain DCMF.</title>
        <authorList>
            <person name="Edwards R.J."/>
            <person name="Holland S.I."/>
            <person name="Deshpande N.P."/>
            <person name="Wong Y.K."/>
            <person name="Ertan H."/>
            <person name="Manefield M."/>
            <person name="Russell T.L."/>
            <person name="Lee M.J."/>
        </authorList>
    </citation>
    <scope>NUCLEOTIDE SEQUENCE [LARGE SCALE GENOMIC DNA]</scope>
    <source>
        <strain evidence="3 4">DCMF</strain>
    </source>
</reference>
<dbReference type="InterPro" id="IPR050892">
    <property type="entry name" value="ADP-ribose_metab_enzymes"/>
</dbReference>
<dbReference type="GO" id="GO:0140291">
    <property type="term" value="P:peptidyl-glutamate ADP-deribosylation"/>
    <property type="evidence" value="ECO:0007669"/>
    <property type="project" value="TreeGrafter"/>
</dbReference>
<dbReference type="AlphaFoldDB" id="A0A3G1L0X2"/>
<gene>
    <name evidence="3" type="ORF">DCMF_07055</name>
</gene>
<dbReference type="SUPFAM" id="SSF52949">
    <property type="entry name" value="Macro domain-like"/>
    <property type="match status" value="1"/>
</dbReference>
<dbReference type="Pfam" id="PF01661">
    <property type="entry name" value="Macro"/>
    <property type="match status" value="1"/>
</dbReference>
<evidence type="ECO:0000313" key="4">
    <source>
        <dbReference type="Proteomes" id="UP000323521"/>
    </source>
</evidence>
<feature type="domain" description="Macro" evidence="2">
    <location>
        <begin position="1"/>
        <end position="143"/>
    </location>
</feature>
<name>A0A3G1L0X2_FORW1</name>
<dbReference type="PANTHER" id="PTHR12521">
    <property type="entry name" value="PROTEIN C6ORF130"/>
    <property type="match status" value="1"/>
</dbReference>